<gene>
    <name evidence="1" type="ORF">CHARACLAT_018116</name>
</gene>
<reference evidence="1 2" key="1">
    <citation type="submission" date="2021-06" db="EMBL/GenBank/DDBJ databases">
        <authorList>
            <person name="Palmer J.M."/>
        </authorList>
    </citation>
    <scope>NUCLEOTIDE SEQUENCE [LARGE SCALE GENOMIC DNA]</scope>
    <source>
        <strain evidence="1 2">CL_MEX2019</strain>
        <tissue evidence="1">Muscle</tissue>
    </source>
</reference>
<accession>A0ABU7DS41</accession>
<dbReference type="Proteomes" id="UP001352852">
    <property type="component" value="Unassembled WGS sequence"/>
</dbReference>
<comment type="caution">
    <text evidence="1">The sequence shown here is derived from an EMBL/GenBank/DDBJ whole genome shotgun (WGS) entry which is preliminary data.</text>
</comment>
<sequence>MTGIYTHTQIKQVTAETGTEELCLHLITRSAGLALLSDILDSGREQNRKRGGEVGQREGGGLSLLLSKAEMVLSGPPASVDNKRGRWALLPLQQWHHLVEAPRSLGRGKPAAAPVVTLEEERRIPSRRCCGMLGSRVFFVFFLWEEAGGVGLLI</sequence>
<protein>
    <submittedName>
        <fullName evidence="1">Uncharacterized protein</fullName>
    </submittedName>
</protein>
<organism evidence="1 2">
    <name type="scientific">Characodon lateralis</name>
    <dbReference type="NCBI Taxonomy" id="208331"/>
    <lineage>
        <taxon>Eukaryota</taxon>
        <taxon>Metazoa</taxon>
        <taxon>Chordata</taxon>
        <taxon>Craniata</taxon>
        <taxon>Vertebrata</taxon>
        <taxon>Euteleostomi</taxon>
        <taxon>Actinopterygii</taxon>
        <taxon>Neopterygii</taxon>
        <taxon>Teleostei</taxon>
        <taxon>Neoteleostei</taxon>
        <taxon>Acanthomorphata</taxon>
        <taxon>Ovalentaria</taxon>
        <taxon>Atherinomorphae</taxon>
        <taxon>Cyprinodontiformes</taxon>
        <taxon>Goodeidae</taxon>
        <taxon>Characodon</taxon>
    </lineage>
</organism>
<proteinExistence type="predicted"/>
<evidence type="ECO:0000313" key="2">
    <source>
        <dbReference type="Proteomes" id="UP001352852"/>
    </source>
</evidence>
<keyword evidence="2" id="KW-1185">Reference proteome</keyword>
<evidence type="ECO:0000313" key="1">
    <source>
        <dbReference type="EMBL" id="MED6277892.1"/>
    </source>
</evidence>
<dbReference type="EMBL" id="JAHUTJ010034353">
    <property type="protein sequence ID" value="MED6277892.1"/>
    <property type="molecule type" value="Genomic_DNA"/>
</dbReference>
<name>A0ABU7DS41_9TELE</name>